<keyword evidence="2" id="KW-1185">Reference proteome</keyword>
<dbReference type="Pfam" id="PF01042">
    <property type="entry name" value="Ribonuc_L-PSP"/>
    <property type="match status" value="1"/>
</dbReference>
<dbReference type="OrthoDB" id="9808943at2"/>
<sequence>MKPPITPIPLHWDWERDIPPAPGLVVGQMIYLSGQCAFDPGGKVVAPHDMIAQADRCFANIQDILGRVGASMADIVKLTTYFTEPLSRERAEQYWDVRRRYFGDHRPASTGVQVASLILPELVVEIEAIACLPRQS</sequence>
<gene>
    <name evidence="1" type="ORF">SAMN06295920_103268</name>
</gene>
<dbReference type="PANTHER" id="PTHR43857">
    <property type="entry name" value="BLR7761 PROTEIN"/>
    <property type="match status" value="1"/>
</dbReference>
<dbReference type="SUPFAM" id="SSF55298">
    <property type="entry name" value="YjgF-like"/>
    <property type="match status" value="1"/>
</dbReference>
<dbReference type="CDD" id="cd00448">
    <property type="entry name" value="YjgF_YER057c_UK114_family"/>
    <property type="match status" value="1"/>
</dbReference>
<dbReference type="AlphaFoldDB" id="A0A1T5BTM1"/>
<dbReference type="STRING" id="439228.SAMN06295920_103268"/>
<dbReference type="EMBL" id="FUYM01000003">
    <property type="protein sequence ID" value="SKB50481.1"/>
    <property type="molecule type" value="Genomic_DNA"/>
</dbReference>
<dbReference type="Gene3D" id="3.30.1330.40">
    <property type="entry name" value="RutC-like"/>
    <property type="match status" value="1"/>
</dbReference>
<dbReference type="Proteomes" id="UP000189818">
    <property type="component" value="Unassembled WGS sequence"/>
</dbReference>
<dbReference type="RefSeq" id="WP_079647587.1">
    <property type="nucleotide sequence ID" value="NZ_FUYM01000003.1"/>
</dbReference>
<dbReference type="PANTHER" id="PTHR43857:SF1">
    <property type="entry name" value="YJGH FAMILY PROTEIN"/>
    <property type="match status" value="1"/>
</dbReference>
<evidence type="ECO:0000313" key="1">
    <source>
        <dbReference type="EMBL" id="SKB50481.1"/>
    </source>
</evidence>
<reference evidence="2" key="1">
    <citation type="submission" date="2017-02" db="EMBL/GenBank/DDBJ databases">
        <authorList>
            <person name="Varghese N."/>
            <person name="Submissions S."/>
        </authorList>
    </citation>
    <scope>NUCLEOTIDE SEQUENCE [LARGE SCALE GENOMIC DNA]</scope>
    <source>
        <strain evidence="2">UM2</strain>
    </source>
</reference>
<proteinExistence type="predicted"/>
<dbReference type="InterPro" id="IPR006175">
    <property type="entry name" value="YjgF/YER057c/UK114"/>
</dbReference>
<name>A0A1T5BTM1_9SPHN</name>
<organism evidence="1 2">
    <name type="scientific">Rhizorhabdus histidinilytica</name>
    <dbReference type="NCBI Taxonomy" id="439228"/>
    <lineage>
        <taxon>Bacteria</taxon>
        <taxon>Pseudomonadati</taxon>
        <taxon>Pseudomonadota</taxon>
        <taxon>Alphaproteobacteria</taxon>
        <taxon>Sphingomonadales</taxon>
        <taxon>Sphingomonadaceae</taxon>
        <taxon>Rhizorhabdus</taxon>
    </lineage>
</organism>
<accession>A0A1T5BTM1</accession>
<dbReference type="InterPro" id="IPR035959">
    <property type="entry name" value="RutC-like_sf"/>
</dbReference>
<evidence type="ECO:0000313" key="2">
    <source>
        <dbReference type="Proteomes" id="UP000189818"/>
    </source>
</evidence>
<protein>
    <submittedName>
        <fullName evidence="1">Enamine deaminase RidA, house cleaning of reactive enamine intermediates, YjgF/YER057c/UK114 family</fullName>
    </submittedName>
</protein>